<dbReference type="InterPro" id="IPR019758">
    <property type="entry name" value="Pept_S26A_signal_pept_1_CS"/>
</dbReference>
<evidence type="ECO:0000256" key="5">
    <source>
        <dbReference type="ARBA" id="ARBA00022801"/>
    </source>
</evidence>
<comment type="subcellular location">
    <subcellularLocation>
        <location evidence="6">Membrane</location>
        <topology evidence="6">Single-pass type II membrane protein</topology>
    </subcellularLocation>
</comment>
<dbReference type="InterPro" id="IPR000223">
    <property type="entry name" value="Pept_S26A_signal_pept_1"/>
</dbReference>
<feature type="domain" description="Peptidase S26" evidence="7">
    <location>
        <begin position="11"/>
        <end position="200"/>
    </location>
</feature>
<dbReference type="EMBL" id="JACHXO010000001">
    <property type="protein sequence ID" value="MBB3193630.1"/>
    <property type="molecule type" value="Genomic_DNA"/>
</dbReference>
<comment type="catalytic activity">
    <reaction evidence="1 6">
        <text>Cleavage of hydrophobic, N-terminal signal or leader sequences from secreted and periplasmic proteins.</text>
        <dbReference type="EC" id="3.4.21.89"/>
    </reaction>
</comment>
<evidence type="ECO:0000256" key="1">
    <source>
        <dbReference type="ARBA" id="ARBA00000677"/>
    </source>
</evidence>
<dbReference type="SUPFAM" id="SSF51306">
    <property type="entry name" value="LexA/Signal peptidase"/>
    <property type="match status" value="1"/>
</dbReference>
<dbReference type="PRINTS" id="PR00727">
    <property type="entry name" value="LEADERPTASE"/>
</dbReference>
<evidence type="ECO:0000259" key="7">
    <source>
        <dbReference type="Pfam" id="PF10502"/>
    </source>
</evidence>
<organism evidence="8 9">
    <name type="scientific">Roseateles terrae</name>
    <dbReference type="NCBI Taxonomy" id="431060"/>
    <lineage>
        <taxon>Bacteria</taxon>
        <taxon>Pseudomonadati</taxon>
        <taxon>Pseudomonadota</taxon>
        <taxon>Betaproteobacteria</taxon>
        <taxon>Burkholderiales</taxon>
        <taxon>Sphaerotilaceae</taxon>
        <taxon>Roseateles</taxon>
    </lineage>
</organism>
<dbReference type="InterPro" id="IPR019757">
    <property type="entry name" value="Pept_S26A_signal_pept_1_Lys-AS"/>
</dbReference>
<comment type="caution">
    <text evidence="8">The sequence shown here is derived from an EMBL/GenBank/DDBJ whole genome shotgun (WGS) entry which is preliminary data.</text>
</comment>
<name>A0ABR6GNK4_9BURK</name>
<dbReference type="InterPro" id="IPR019533">
    <property type="entry name" value="Peptidase_S26"/>
</dbReference>
<evidence type="ECO:0000256" key="4">
    <source>
        <dbReference type="ARBA" id="ARBA00019232"/>
    </source>
</evidence>
<dbReference type="PROSITE" id="PS00760">
    <property type="entry name" value="SPASE_I_2"/>
    <property type="match status" value="1"/>
</dbReference>
<dbReference type="CDD" id="cd06530">
    <property type="entry name" value="S26_SPase_I"/>
    <property type="match status" value="1"/>
</dbReference>
<dbReference type="Proteomes" id="UP000574369">
    <property type="component" value="Unassembled WGS sequence"/>
</dbReference>
<evidence type="ECO:0000313" key="9">
    <source>
        <dbReference type="Proteomes" id="UP000574369"/>
    </source>
</evidence>
<dbReference type="InterPro" id="IPR036286">
    <property type="entry name" value="LexA/Signal_pep-like_sf"/>
</dbReference>
<comment type="similarity">
    <text evidence="2 6">Belongs to the peptidase S26 family.</text>
</comment>
<keyword evidence="9" id="KW-1185">Reference proteome</keyword>
<dbReference type="PANTHER" id="PTHR43390:SF1">
    <property type="entry name" value="CHLOROPLAST PROCESSING PEPTIDASE"/>
    <property type="match status" value="1"/>
</dbReference>
<accession>A0ABR6GNK4</accession>
<evidence type="ECO:0000256" key="6">
    <source>
        <dbReference type="RuleBase" id="RU362042"/>
    </source>
</evidence>
<proteinExistence type="inferred from homology"/>
<gene>
    <name evidence="8" type="ORF">FHS28_000995</name>
</gene>
<evidence type="ECO:0000256" key="2">
    <source>
        <dbReference type="ARBA" id="ARBA00009370"/>
    </source>
</evidence>
<evidence type="ECO:0000313" key="8">
    <source>
        <dbReference type="EMBL" id="MBB3193630.1"/>
    </source>
</evidence>
<dbReference type="Gene3D" id="2.10.109.10">
    <property type="entry name" value="Umud Fragment, subunit A"/>
    <property type="match status" value="1"/>
</dbReference>
<keyword evidence="5 6" id="KW-0378">Hydrolase</keyword>
<dbReference type="Pfam" id="PF10502">
    <property type="entry name" value="Peptidase_S26"/>
    <property type="match status" value="1"/>
</dbReference>
<dbReference type="PROSITE" id="PS00761">
    <property type="entry name" value="SPASE_I_3"/>
    <property type="match status" value="1"/>
</dbReference>
<dbReference type="NCBIfam" id="TIGR02227">
    <property type="entry name" value="sigpep_I_bact"/>
    <property type="match status" value="1"/>
</dbReference>
<dbReference type="EC" id="3.4.21.89" evidence="3 6"/>
<protein>
    <recommendedName>
        <fullName evidence="4 6">Signal peptidase I</fullName>
        <ecNumber evidence="3 6">3.4.21.89</ecNumber>
    </recommendedName>
</protein>
<reference evidence="8 9" key="1">
    <citation type="submission" date="2020-08" db="EMBL/GenBank/DDBJ databases">
        <title>Genomic Encyclopedia of Type Strains, Phase III (KMG-III): the genomes of soil and plant-associated and newly described type strains.</title>
        <authorList>
            <person name="Whitman W."/>
        </authorList>
    </citation>
    <scope>NUCLEOTIDE SEQUENCE [LARGE SCALE GENOMIC DNA]</scope>
    <source>
        <strain evidence="8 9">CECT 7247</strain>
    </source>
</reference>
<dbReference type="RefSeq" id="WP_088448807.1">
    <property type="nucleotide sequence ID" value="NZ_JACHXO010000001.1"/>
</dbReference>
<sequence>MRAWIRSNRGFLLFLAGFLFFRTAVADWNPVPTGSMRPAILEGDVVWVERVAYDWKVPLTNFSLQRVADPQRGDVVVFDSPADGSRLIKRIVGVPGDRIELRNDVLIVNGERARYSNATALEEWVAPGVQVPAIRSTESVQGQQRVVQHLPGVAARRDLAPLTLGPDQFFMMGDNRDNSFDSRFLGPVDRRLINGRARRILVSADLADHWLPRWHRIGARLE</sequence>
<evidence type="ECO:0000256" key="3">
    <source>
        <dbReference type="ARBA" id="ARBA00013208"/>
    </source>
</evidence>
<keyword evidence="6" id="KW-0645">Protease</keyword>
<dbReference type="GO" id="GO:0009003">
    <property type="term" value="F:signal peptidase activity"/>
    <property type="evidence" value="ECO:0007669"/>
    <property type="project" value="UniProtKB-EC"/>
</dbReference>
<dbReference type="PANTHER" id="PTHR43390">
    <property type="entry name" value="SIGNAL PEPTIDASE I"/>
    <property type="match status" value="1"/>
</dbReference>